<organism evidence="5 6">
    <name type="scientific">Tetraparma gracilis</name>
    <dbReference type="NCBI Taxonomy" id="2962635"/>
    <lineage>
        <taxon>Eukaryota</taxon>
        <taxon>Sar</taxon>
        <taxon>Stramenopiles</taxon>
        <taxon>Ochrophyta</taxon>
        <taxon>Bolidophyceae</taxon>
        <taxon>Parmales</taxon>
        <taxon>Triparmaceae</taxon>
        <taxon>Tetraparma</taxon>
    </lineage>
</organism>
<keyword evidence="6" id="KW-1185">Reference proteome</keyword>
<dbReference type="Gene3D" id="1.20.272.10">
    <property type="match status" value="1"/>
</dbReference>
<evidence type="ECO:0000313" key="5">
    <source>
        <dbReference type="EMBL" id="GMI22083.1"/>
    </source>
</evidence>
<accession>A0ABQ6M971</accession>
<feature type="domain" description="Replication factor C C-terminal" evidence="4">
    <location>
        <begin position="149"/>
        <end position="228"/>
    </location>
</feature>
<dbReference type="CDD" id="cd18140">
    <property type="entry name" value="HLD_clamp_RFC"/>
    <property type="match status" value="1"/>
</dbReference>
<evidence type="ECO:0000259" key="4">
    <source>
        <dbReference type="Pfam" id="PF08542"/>
    </source>
</evidence>
<keyword evidence="2" id="KW-0547">Nucleotide-binding</keyword>
<protein>
    <recommendedName>
        <fullName evidence="4">Replication factor C C-terminal domain-containing protein</fullName>
    </recommendedName>
</protein>
<proteinExistence type="predicted"/>
<dbReference type="InterPro" id="IPR027417">
    <property type="entry name" value="P-loop_NTPase"/>
</dbReference>
<evidence type="ECO:0000256" key="1">
    <source>
        <dbReference type="ARBA" id="ARBA00022705"/>
    </source>
</evidence>
<keyword evidence="3" id="KW-0067">ATP-binding</keyword>
<dbReference type="Pfam" id="PF08542">
    <property type="entry name" value="Rep_fac_C"/>
    <property type="match status" value="1"/>
</dbReference>
<dbReference type="InterPro" id="IPR047854">
    <property type="entry name" value="RFC_lid"/>
</dbReference>
<evidence type="ECO:0000256" key="2">
    <source>
        <dbReference type="ARBA" id="ARBA00022741"/>
    </source>
</evidence>
<dbReference type="PANTHER" id="PTHR11669">
    <property type="entry name" value="REPLICATION FACTOR C / DNA POLYMERASE III GAMMA-TAU SUBUNIT"/>
    <property type="match status" value="1"/>
</dbReference>
<sequence>MTCSQPTAEDKANHPCPPFKLIILDESDTMTTDAQAALRRIIEAHSKITRFVLICNYVTRIIAPLASRCAKFRFKALDPAEMKARLGDISRGEAVAVSEEVVDTIIETSGGDMRRAVQTLQSTCTFSAEPTPEDVYEMSGIVPAKVLGPVVAACKTGTFEPMQAAVTDMMVSGYPAAEVLKTLSALVLKEPSLRDVDKADVSIALAGAGKNLADGADEELQVMDVAAKLVRAFRDSKAAQAA</sequence>
<reference evidence="5 6" key="1">
    <citation type="journal article" date="2023" name="Commun. Biol.">
        <title>Genome analysis of Parmales, the sister group of diatoms, reveals the evolutionary specialization of diatoms from phago-mixotrophs to photoautotrophs.</title>
        <authorList>
            <person name="Ban H."/>
            <person name="Sato S."/>
            <person name="Yoshikawa S."/>
            <person name="Yamada K."/>
            <person name="Nakamura Y."/>
            <person name="Ichinomiya M."/>
            <person name="Sato N."/>
            <person name="Blanc-Mathieu R."/>
            <person name="Endo H."/>
            <person name="Kuwata A."/>
            <person name="Ogata H."/>
        </authorList>
    </citation>
    <scope>NUCLEOTIDE SEQUENCE [LARGE SCALE GENOMIC DNA]</scope>
</reference>
<dbReference type="Gene3D" id="3.40.50.300">
    <property type="entry name" value="P-loop containing nucleotide triphosphate hydrolases"/>
    <property type="match status" value="1"/>
</dbReference>
<evidence type="ECO:0000256" key="3">
    <source>
        <dbReference type="ARBA" id="ARBA00022840"/>
    </source>
</evidence>
<dbReference type="InterPro" id="IPR013748">
    <property type="entry name" value="Rep_factorC_C"/>
</dbReference>
<gene>
    <name evidence="5" type="ORF">TeGR_g6249</name>
</gene>
<dbReference type="Pfam" id="PF21960">
    <property type="entry name" value="RCF1-5-like_lid"/>
    <property type="match status" value="1"/>
</dbReference>
<dbReference type="EMBL" id="BRYB01002582">
    <property type="protein sequence ID" value="GMI22083.1"/>
    <property type="molecule type" value="Genomic_DNA"/>
</dbReference>
<dbReference type="InterPro" id="IPR008921">
    <property type="entry name" value="DNA_pol3_clamp-load_cplx_C"/>
</dbReference>
<dbReference type="PANTHER" id="PTHR11669:SF20">
    <property type="entry name" value="REPLICATION FACTOR C SUBUNIT 4"/>
    <property type="match status" value="1"/>
</dbReference>
<comment type="caution">
    <text evidence="5">The sequence shown here is derived from an EMBL/GenBank/DDBJ whole genome shotgun (WGS) entry which is preliminary data.</text>
</comment>
<dbReference type="Proteomes" id="UP001165060">
    <property type="component" value="Unassembled WGS sequence"/>
</dbReference>
<keyword evidence="1" id="KW-0235">DNA replication</keyword>
<dbReference type="SUPFAM" id="SSF52540">
    <property type="entry name" value="P-loop containing nucleoside triphosphate hydrolases"/>
    <property type="match status" value="1"/>
</dbReference>
<dbReference type="Gene3D" id="1.10.8.60">
    <property type="match status" value="1"/>
</dbReference>
<dbReference type="SUPFAM" id="SSF48019">
    <property type="entry name" value="post-AAA+ oligomerization domain-like"/>
    <property type="match status" value="1"/>
</dbReference>
<evidence type="ECO:0000313" key="6">
    <source>
        <dbReference type="Proteomes" id="UP001165060"/>
    </source>
</evidence>
<name>A0ABQ6M971_9STRA</name>
<dbReference type="InterPro" id="IPR050238">
    <property type="entry name" value="DNA_Rep/Repair_Clamp_Loader"/>
</dbReference>